<dbReference type="Proteomes" id="UP000178040">
    <property type="component" value="Unassembled WGS sequence"/>
</dbReference>
<evidence type="ECO:0000313" key="1">
    <source>
        <dbReference type="EMBL" id="OGK45710.1"/>
    </source>
</evidence>
<name>A0A1F7IQS8_9BACT</name>
<protein>
    <submittedName>
        <fullName evidence="1">Uncharacterized protein</fullName>
    </submittedName>
</protein>
<proteinExistence type="predicted"/>
<gene>
    <name evidence="1" type="ORF">A3B40_05525</name>
</gene>
<organism evidence="1 2">
    <name type="scientific">Candidatus Roizmanbacteria bacterium RIFCSPLOWO2_01_FULL_37_16</name>
    <dbReference type="NCBI Taxonomy" id="1802058"/>
    <lineage>
        <taxon>Bacteria</taxon>
        <taxon>Candidatus Roizmaniibacteriota</taxon>
    </lineage>
</organism>
<comment type="caution">
    <text evidence="1">The sequence shown here is derived from an EMBL/GenBank/DDBJ whole genome shotgun (WGS) entry which is preliminary data.</text>
</comment>
<dbReference type="AlphaFoldDB" id="A0A1F7IQS8"/>
<evidence type="ECO:0000313" key="2">
    <source>
        <dbReference type="Proteomes" id="UP000178040"/>
    </source>
</evidence>
<sequence length="286" mass="33311">MSEFIKNGETGQRVFHLPPRVQAAFRVPVPEVERLNGIIIWEPLLPRYVAYFKQIYQRVSPILSQYDTTNIESLWTHYHFGLNWWEVLYQYDGIKGLIPGQPLEYPQVLFLDHDKPRIIGNTKLPLLSIEHYAKRVQRRMLLYMFSPREVNSMLSHLHTTDWMTGREIPPRVGTASASDLMQLVNKGVDNAAKKFEGELVNPSNILKTGGLHDQWLENERQKGTFPGRTWGHTERGNFEIWPVTLEEYARRDRDMIQEAFTAIEGLTGETMHNLWLQVKAKLDDAR</sequence>
<accession>A0A1F7IQS8</accession>
<reference evidence="1 2" key="1">
    <citation type="journal article" date="2016" name="Nat. Commun.">
        <title>Thousands of microbial genomes shed light on interconnected biogeochemical processes in an aquifer system.</title>
        <authorList>
            <person name="Anantharaman K."/>
            <person name="Brown C.T."/>
            <person name="Hug L.A."/>
            <person name="Sharon I."/>
            <person name="Castelle C.J."/>
            <person name="Probst A.J."/>
            <person name="Thomas B.C."/>
            <person name="Singh A."/>
            <person name="Wilkins M.J."/>
            <person name="Karaoz U."/>
            <person name="Brodie E.L."/>
            <person name="Williams K.H."/>
            <person name="Hubbard S.S."/>
            <person name="Banfield J.F."/>
        </authorList>
    </citation>
    <scope>NUCLEOTIDE SEQUENCE [LARGE SCALE GENOMIC DNA]</scope>
</reference>
<dbReference type="EMBL" id="MGAI01000002">
    <property type="protein sequence ID" value="OGK45710.1"/>
    <property type="molecule type" value="Genomic_DNA"/>
</dbReference>